<dbReference type="KEGG" id="dzi:111280680"/>
<keyword evidence="3 11" id="KW-0813">Transport</keyword>
<reference evidence="13" key="1">
    <citation type="submission" date="2025-08" db="UniProtKB">
        <authorList>
            <consortium name="RefSeq"/>
        </authorList>
    </citation>
    <scope>IDENTIFICATION</scope>
    <source>
        <tissue evidence="13">Fruit stalk</tissue>
    </source>
</reference>
<evidence type="ECO:0000256" key="4">
    <source>
        <dbReference type="ARBA" id="ARBA00022692"/>
    </source>
</evidence>
<keyword evidence="6" id="KW-0999">Mitochondrion inner membrane</keyword>
<comment type="subcellular location">
    <subcellularLocation>
        <location evidence="1">Mitochondrion inner membrane</location>
        <topology evidence="1">Multi-pass membrane protein</topology>
    </subcellularLocation>
</comment>
<dbReference type="GeneID" id="111280680"/>
<accession>A0A6P5X5X5</accession>
<protein>
    <submittedName>
        <fullName evidence="13">Mitochondrial carrier protein MTM1-like isoform X1</fullName>
    </submittedName>
</protein>
<evidence type="ECO:0000256" key="7">
    <source>
        <dbReference type="ARBA" id="ARBA00022989"/>
    </source>
</evidence>
<dbReference type="OrthoDB" id="1747031at2759"/>
<evidence type="ECO:0000256" key="5">
    <source>
        <dbReference type="ARBA" id="ARBA00022737"/>
    </source>
</evidence>
<evidence type="ECO:0000256" key="11">
    <source>
        <dbReference type="RuleBase" id="RU000488"/>
    </source>
</evidence>
<dbReference type="PROSITE" id="PS50920">
    <property type="entry name" value="SOLCAR"/>
    <property type="match status" value="3"/>
</dbReference>
<dbReference type="InterPro" id="IPR018108">
    <property type="entry name" value="MCP_transmembrane"/>
</dbReference>
<keyword evidence="7" id="KW-1133">Transmembrane helix</keyword>
<dbReference type="SUPFAM" id="SSF103506">
    <property type="entry name" value="Mitochondrial carrier"/>
    <property type="match status" value="1"/>
</dbReference>
<dbReference type="PANTHER" id="PTHR45760">
    <property type="entry name" value="FI19922P1-RELATED"/>
    <property type="match status" value="1"/>
</dbReference>
<evidence type="ECO:0000256" key="8">
    <source>
        <dbReference type="ARBA" id="ARBA00023128"/>
    </source>
</evidence>
<feature type="repeat" description="Solcar" evidence="10">
    <location>
        <begin position="314"/>
        <end position="402"/>
    </location>
</feature>
<keyword evidence="12" id="KW-1185">Reference proteome</keyword>
<keyword evidence="8" id="KW-0496">Mitochondrion</keyword>
<keyword evidence="5" id="KW-0677">Repeat</keyword>
<evidence type="ECO:0000256" key="2">
    <source>
        <dbReference type="ARBA" id="ARBA00006375"/>
    </source>
</evidence>
<evidence type="ECO:0000256" key="6">
    <source>
        <dbReference type="ARBA" id="ARBA00022792"/>
    </source>
</evidence>
<sequence>MEETDRRTQTPWMSLEQSTRIEIKSHDLPITEPMVTDRYGSEFVAQHNNNTSDSNLGIVERAFSAAGAAFLSAIIVNPLDVVKTRLQAQAAGVPYSHPLSNLIGRMAYFGPNMMFADLRCSPSCTRAGVHGTVAICPPDCFQYKGTLDVFNKIIRQEGFSRLWRGTNAGLALAVPTVGIYLPCYDMFRNWMEGFTAQQMPGATPYVPLVAGSLARSLACVTCYPIELARTRMQAFKEAQIGKKPPGVLSTLLGVLSNVKGTNSQSSLLGYRILWTGMGAQLARDVPFSGICWSTLEPIRRRLLGFMGEESNVATVLGANFSAGFVAGSLAAAATCPLDVAKTRRQIEKDPARALRMTTRQTLMEVWRDGGMRGLFTGVGPRVGRAGPSVGIVVSFYEVVKYVLHHNYATS</sequence>
<gene>
    <name evidence="13" type="primary">LOC111280680</name>
</gene>
<dbReference type="PANTHER" id="PTHR45760:SF2">
    <property type="entry name" value="FI19922P1-RELATED"/>
    <property type="match status" value="1"/>
</dbReference>
<dbReference type="Proteomes" id="UP000515121">
    <property type="component" value="Unplaced"/>
</dbReference>
<comment type="similarity">
    <text evidence="2 11">Belongs to the mitochondrial carrier (TC 2.A.29) family.</text>
</comment>
<dbReference type="GO" id="GO:1990542">
    <property type="term" value="P:mitochondrial transmembrane transport"/>
    <property type="evidence" value="ECO:0007669"/>
    <property type="project" value="InterPro"/>
</dbReference>
<evidence type="ECO:0000313" key="12">
    <source>
        <dbReference type="Proteomes" id="UP000515121"/>
    </source>
</evidence>
<evidence type="ECO:0000313" key="13">
    <source>
        <dbReference type="RefSeq" id="XP_022723825.1"/>
    </source>
</evidence>
<feature type="repeat" description="Solcar" evidence="10">
    <location>
        <begin position="202"/>
        <end position="301"/>
    </location>
</feature>
<evidence type="ECO:0000256" key="10">
    <source>
        <dbReference type="PROSITE-ProRule" id="PRU00282"/>
    </source>
</evidence>
<dbReference type="Pfam" id="PF00153">
    <property type="entry name" value="Mito_carr"/>
    <property type="match status" value="4"/>
</dbReference>
<dbReference type="InterPro" id="IPR045315">
    <property type="entry name" value="Mtm1-like"/>
</dbReference>
<organism evidence="12 13">
    <name type="scientific">Durio zibethinus</name>
    <name type="common">Durian</name>
    <dbReference type="NCBI Taxonomy" id="66656"/>
    <lineage>
        <taxon>Eukaryota</taxon>
        <taxon>Viridiplantae</taxon>
        <taxon>Streptophyta</taxon>
        <taxon>Embryophyta</taxon>
        <taxon>Tracheophyta</taxon>
        <taxon>Spermatophyta</taxon>
        <taxon>Magnoliopsida</taxon>
        <taxon>eudicotyledons</taxon>
        <taxon>Gunneridae</taxon>
        <taxon>Pentapetalae</taxon>
        <taxon>rosids</taxon>
        <taxon>malvids</taxon>
        <taxon>Malvales</taxon>
        <taxon>Malvaceae</taxon>
        <taxon>Helicteroideae</taxon>
        <taxon>Durio</taxon>
    </lineage>
</organism>
<feature type="repeat" description="Solcar" evidence="10">
    <location>
        <begin position="56"/>
        <end position="190"/>
    </location>
</feature>
<dbReference type="Gene3D" id="1.50.40.10">
    <property type="entry name" value="Mitochondrial carrier domain"/>
    <property type="match status" value="2"/>
</dbReference>
<evidence type="ECO:0000256" key="9">
    <source>
        <dbReference type="ARBA" id="ARBA00023136"/>
    </source>
</evidence>
<keyword evidence="4 10" id="KW-0812">Transmembrane</keyword>
<dbReference type="InterPro" id="IPR023395">
    <property type="entry name" value="MCP_dom_sf"/>
</dbReference>
<proteinExistence type="inferred from homology"/>
<dbReference type="RefSeq" id="XP_022723825.1">
    <property type="nucleotide sequence ID" value="XM_022868090.1"/>
</dbReference>
<dbReference type="AlphaFoldDB" id="A0A6P5X5X5"/>
<keyword evidence="9 10" id="KW-0472">Membrane</keyword>
<evidence type="ECO:0000256" key="1">
    <source>
        <dbReference type="ARBA" id="ARBA00004448"/>
    </source>
</evidence>
<dbReference type="GO" id="GO:0005743">
    <property type="term" value="C:mitochondrial inner membrane"/>
    <property type="evidence" value="ECO:0007669"/>
    <property type="project" value="UniProtKB-SubCell"/>
</dbReference>
<evidence type="ECO:0000256" key="3">
    <source>
        <dbReference type="ARBA" id="ARBA00022448"/>
    </source>
</evidence>
<name>A0A6P5X5X5_DURZI</name>